<organism evidence="4 5">
    <name type="scientific">Sporothrix eucalyptigena</name>
    <dbReference type="NCBI Taxonomy" id="1812306"/>
    <lineage>
        <taxon>Eukaryota</taxon>
        <taxon>Fungi</taxon>
        <taxon>Dikarya</taxon>
        <taxon>Ascomycota</taxon>
        <taxon>Pezizomycotina</taxon>
        <taxon>Sordariomycetes</taxon>
        <taxon>Sordariomycetidae</taxon>
        <taxon>Ophiostomatales</taxon>
        <taxon>Ophiostomataceae</taxon>
        <taxon>Sporothrix</taxon>
    </lineage>
</organism>
<dbReference type="EMBL" id="CAWUHD010000054">
    <property type="protein sequence ID" value="CAK7224352.1"/>
    <property type="molecule type" value="Genomic_DNA"/>
</dbReference>
<dbReference type="CDD" id="cd00067">
    <property type="entry name" value="GAL4"/>
    <property type="match status" value="1"/>
</dbReference>
<feature type="compositionally biased region" description="Pro residues" evidence="2">
    <location>
        <begin position="85"/>
        <end position="100"/>
    </location>
</feature>
<dbReference type="SMART" id="SM00066">
    <property type="entry name" value="GAL4"/>
    <property type="match status" value="1"/>
</dbReference>
<reference evidence="4 5" key="1">
    <citation type="submission" date="2024-01" db="EMBL/GenBank/DDBJ databases">
        <authorList>
            <person name="Allen C."/>
            <person name="Tagirdzhanova G."/>
        </authorList>
    </citation>
    <scope>NUCLEOTIDE SEQUENCE [LARGE SCALE GENOMIC DNA]</scope>
</reference>
<keyword evidence="1" id="KW-0539">Nucleus</keyword>
<dbReference type="PROSITE" id="PS50048">
    <property type="entry name" value="ZN2_CY6_FUNGAL_2"/>
    <property type="match status" value="1"/>
</dbReference>
<dbReference type="InterPro" id="IPR036864">
    <property type="entry name" value="Zn2-C6_fun-type_DNA-bd_sf"/>
</dbReference>
<feature type="region of interest" description="Disordered" evidence="2">
    <location>
        <begin position="73"/>
        <end position="100"/>
    </location>
</feature>
<feature type="compositionally biased region" description="Low complexity" evidence="2">
    <location>
        <begin position="8"/>
        <end position="26"/>
    </location>
</feature>
<feature type="region of interest" description="Disordered" evidence="2">
    <location>
        <begin position="1"/>
        <end position="28"/>
    </location>
</feature>
<dbReference type="PROSITE" id="PS00463">
    <property type="entry name" value="ZN2_CY6_FUNGAL_1"/>
    <property type="match status" value="1"/>
</dbReference>
<name>A0ABP0BX63_9PEZI</name>
<dbReference type="Gene3D" id="4.10.240.10">
    <property type="entry name" value="Zn(2)-C6 fungal-type DNA-binding domain"/>
    <property type="match status" value="1"/>
</dbReference>
<dbReference type="PANTHER" id="PTHR47657">
    <property type="entry name" value="STEROL REGULATORY ELEMENT-BINDING PROTEIN ECM22"/>
    <property type="match status" value="1"/>
</dbReference>
<sequence length="448" mass="49860">MDELSPETAVASPSSVSVSVAASTTSLPRKRRHFKSRLGCGICKRRKIKCDESRPGCANCAKHGVECDFKEATPERPTARSLPTTPLPTAPLPSRPQPAQTPLPLLSSAADGLHSQPLQIHHLELLHNYCTLTSYTLSSDPILRNVWRINVPQEGFKYEFVLRSVFALSALHMASYTTDAPEKQRYLQMARAEHGVALRDIATALSQASADNCSALHVSAAMTFMYAWAAPRQPGDIFLVAPSTPGSSEKAVVADWVFLMRGTRSITEMWSEKLLEGPFGIVLRMGAESMGGDRHHGAKVASAAWQATPEHTQLAHLRTIICKAAAADESEDVNVYERSLLSLERSFCYSYGHGTSIGTASATSAQTSSVYYWLYCMEDEFVDLIVQRRPLALVMFAHFCVLLRLLSACWWMQGWSTHLMQEIWDLLDGDHRQWIRWPIEELGWRPSR</sequence>
<dbReference type="Proteomes" id="UP001642482">
    <property type="component" value="Unassembled WGS sequence"/>
</dbReference>
<protein>
    <recommendedName>
        <fullName evidence="3">Zn(2)-C6 fungal-type domain-containing protein</fullName>
    </recommendedName>
</protein>
<keyword evidence="5" id="KW-1185">Reference proteome</keyword>
<dbReference type="InterPro" id="IPR052400">
    <property type="entry name" value="Zn2-C6_fungal_TF"/>
</dbReference>
<feature type="domain" description="Zn(2)-C6 fungal-type" evidence="3">
    <location>
        <begin position="39"/>
        <end position="69"/>
    </location>
</feature>
<dbReference type="PANTHER" id="PTHR47657:SF7">
    <property type="entry name" value="STEROL REGULATORY ELEMENT-BINDING PROTEIN ECM22"/>
    <property type="match status" value="1"/>
</dbReference>
<accession>A0ABP0BX63</accession>
<proteinExistence type="predicted"/>
<evidence type="ECO:0000256" key="2">
    <source>
        <dbReference type="SAM" id="MobiDB-lite"/>
    </source>
</evidence>
<dbReference type="SUPFAM" id="SSF57701">
    <property type="entry name" value="Zn2/Cys6 DNA-binding domain"/>
    <property type="match status" value="1"/>
</dbReference>
<evidence type="ECO:0000259" key="3">
    <source>
        <dbReference type="PROSITE" id="PS50048"/>
    </source>
</evidence>
<gene>
    <name evidence="4" type="ORF">SEUCBS140593_005545</name>
</gene>
<evidence type="ECO:0000313" key="4">
    <source>
        <dbReference type="EMBL" id="CAK7224352.1"/>
    </source>
</evidence>
<evidence type="ECO:0000313" key="5">
    <source>
        <dbReference type="Proteomes" id="UP001642482"/>
    </source>
</evidence>
<dbReference type="Pfam" id="PF00172">
    <property type="entry name" value="Zn_clus"/>
    <property type="match status" value="1"/>
</dbReference>
<evidence type="ECO:0000256" key="1">
    <source>
        <dbReference type="ARBA" id="ARBA00023242"/>
    </source>
</evidence>
<dbReference type="InterPro" id="IPR001138">
    <property type="entry name" value="Zn2Cys6_DnaBD"/>
</dbReference>
<comment type="caution">
    <text evidence="4">The sequence shown here is derived from an EMBL/GenBank/DDBJ whole genome shotgun (WGS) entry which is preliminary data.</text>
</comment>